<dbReference type="RefSeq" id="XP_040722796.1">
    <property type="nucleotide sequence ID" value="XM_040868057.1"/>
</dbReference>
<accession>A0A1Y2F0T6</accession>
<dbReference type="CDD" id="cd01449">
    <property type="entry name" value="TST_Repeat_2"/>
    <property type="match status" value="1"/>
</dbReference>
<evidence type="ECO:0000313" key="4">
    <source>
        <dbReference type="EMBL" id="ORY76956.1"/>
    </source>
</evidence>
<sequence length="283" mass="31127">MSRSLFLKPGGIGKHIPIDGSWFMPNVQRSGLQEYRHKRIPNARFFDLDTICDKESPFPHMLPSAMVFSREMGKLGLTRNDALVIYDTHGLFSAPRVYWTLQVFGHKGDVKMLEGGLPAYEAAGLPLEEGEPAFQGRSYGDAVYHAERVLGFEDLIQGIKAKDVEIVDARPAARFTGEAPEPRAGLSSGHMPGAKSLPFNKLIRDGALLPAEELRQALAQADVDLRKRVVLTCGTGVTACVLQAALESLGVEDAVVYDESWTGYADERRAGRLAGMVVKDWRE</sequence>
<dbReference type="CDD" id="cd01448">
    <property type="entry name" value="TST_Repeat_1"/>
    <property type="match status" value="1"/>
</dbReference>
<keyword evidence="4" id="KW-0670">Pyruvate</keyword>
<dbReference type="AlphaFoldDB" id="A0A1Y2F0T6"/>
<name>A0A1Y2F0T6_PROLT</name>
<dbReference type="SMART" id="SM00450">
    <property type="entry name" value="RHOD"/>
    <property type="match status" value="2"/>
</dbReference>
<dbReference type="STRING" id="56484.A0A1Y2F0T6"/>
<dbReference type="EMBL" id="MCFI01000021">
    <property type="protein sequence ID" value="ORY76956.1"/>
    <property type="molecule type" value="Genomic_DNA"/>
</dbReference>
<dbReference type="OMA" id="NNNWFAS"/>
<evidence type="ECO:0000256" key="2">
    <source>
        <dbReference type="ARBA" id="ARBA00022737"/>
    </source>
</evidence>
<dbReference type="InterPro" id="IPR045078">
    <property type="entry name" value="TST/MPST-like"/>
</dbReference>
<reference evidence="4 5" key="1">
    <citation type="submission" date="2016-07" db="EMBL/GenBank/DDBJ databases">
        <title>Pervasive Adenine N6-methylation of Active Genes in Fungi.</title>
        <authorList>
            <consortium name="DOE Joint Genome Institute"/>
            <person name="Mondo S.J."/>
            <person name="Dannebaum R.O."/>
            <person name="Kuo R.C."/>
            <person name="Labutti K."/>
            <person name="Haridas S."/>
            <person name="Kuo A."/>
            <person name="Salamov A."/>
            <person name="Ahrendt S.R."/>
            <person name="Lipzen A."/>
            <person name="Sullivan W."/>
            <person name="Andreopoulos W.B."/>
            <person name="Clum A."/>
            <person name="Lindquist E."/>
            <person name="Daum C."/>
            <person name="Ramamoorthy G.K."/>
            <person name="Gryganskyi A."/>
            <person name="Culley D."/>
            <person name="Magnuson J.K."/>
            <person name="James T.Y."/>
            <person name="O'Malley M.A."/>
            <person name="Stajich J.E."/>
            <person name="Spatafora J.W."/>
            <person name="Visel A."/>
            <person name="Grigoriev I.V."/>
        </authorList>
    </citation>
    <scope>NUCLEOTIDE SEQUENCE [LARGE SCALE GENOMIC DNA]</scope>
    <source>
        <strain evidence="4 5">12-1054</strain>
    </source>
</reference>
<dbReference type="PANTHER" id="PTHR11364">
    <property type="entry name" value="THIOSULFATE SULFERTANSFERASE"/>
    <property type="match status" value="1"/>
</dbReference>
<organism evidence="4 5">
    <name type="scientific">Protomyces lactucae-debilis</name>
    <dbReference type="NCBI Taxonomy" id="2754530"/>
    <lineage>
        <taxon>Eukaryota</taxon>
        <taxon>Fungi</taxon>
        <taxon>Dikarya</taxon>
        <taxon>Ascomycota</taxon>
        <taxon>Taphrinomycotina</taxon>
        <taxon>Taphrinomycetes</taxon>
        <taxon>Taphrinales</taxon>
        <taxon>Protomycetaceae</taxon>
        <taxon>Protomyces</taxon>
    </lineage>
</organism>
<dbReference type="PANTHER" id="PTHR11364:SF27">
    <property type="entry name" value="SULFURTRANSFERASE"/>
    <property type="match status" value="1"/>
</dbReference>
<dbReference type="Pfam" id="PF00581">
    <property type="entry name" value="Rhodanese"/>
    <property type="match status" value="2"/>
</dbReference>
<dbReference type="FunFam" id="3.40.250.10:FF:000001">
    <property type="entry name" value="Sulfurtransferase"/>
    <property type="match status" value="1"/>
</dbReference>
<dbReference type="InterPro" id="IPR036873">
    <property type="entry name" value="Rhodanese-like_dom_sf"/>
</dbReference>
<proteinExistence type="predicted"/>
<protein>
    <submittedName>
        <fullName evidence="4">3-mercaptopyruvate sulfurtransferase</fullName>
    </submittedName>
</protein>
<dbReference type="Proteomes" id="UP000193685">
    <property type="component" value="Unassembled WGS sequence"/>
</dbReference>
<dbReference type="GeneID" id="63784656"/>
<keyword evidence="5" id="KW-1185">Reference proteome</keyword>
<dbReference type="PROSITE" id="PS50206">
    <property type="entry name" value="RHODANESE_3"/>
    <property type="match status" value="2"/>
</dbReference>
<keyword evidence="2" id="KW-0677">Repeat</keyword>
<dbReference type="OrthoDB" id="270167at2759"/>
<feature type="domain" description="Rhodanese" evidence="3">
    <location>
        <begin position="160"/>
        <end position="268"/>
    </location>
</feature>
<gene>
    <name evidence="4" type="ORF">BCR37DRAFT_351237</name>
</gene>
<comment type="caution">
    <text evidence="4">The sequence shown here is derived from an EMBL/GenBank/DDBJ whole genome shotgun (WGS) entry which is preliminary data.</text>
</comment>
<dbReference type="GO" id="GO:0005739">
    <property type="term" value="C:mitochondrion"/>
    <property type="evidence" value="ECO:0007669"/>
    <property type="project" value="TreeGrafter"/>
</dbReference>
<evidence type="ECO:0000259" key="3">
    <source>
        <dbReference type="PROSITE" id="PS50206"/>
    </source>
</evidence>
<keyword evidence="1 4" id="KW-0808">Transferase</keyword>
<dbReference type="GO" id="GO:0004792">
    <property type="term" value="F:thiosulfate-cyanide sulfurtransferase activity"/>
    <property type="evidence" value="ECO:0007669"/>
    <property type="project" value="TreeGrafter"/>
</dbReference>
<evidence type="ECO:0000313" key="5">
    <source>
        <dbReference type="Proteomes" id="UP000193685"/>
    </source>
</evidence>
<dbReference type="InterPro" id="IPR001763">
    <property type="entry name" value="Rhodanese-like_dom"/>
</dbReference>
<evidence type="ECO:0000256" key="1">
    <source>
        <dbReference type="ARBA" id="ARBA00022679"/>
    </source>
</evidence>
<dbReference type="Gene3D" id="3.40.250.10">
    <property type="entry name" value="Rhodanese-like domain"/>
    <property type="match status" value="2"/>
</dbReference>
<feature type="domain" description="Rhodanese" evidence="3">
    <location>
        <begin position="33"/>
        <end position="129"/>
    </location>
</feature>
<dbReference type="SUPFAM" id="SSF52821">
    <property type="entry name" value="Rhodanese/Cell cycle control phosphatase"/>
    <property type="match status" value="2"/>
</dbReference>